<reference evidence="1 2" key="1">
    <citation type="submission" date="2018-09" db="EMBL/GenBank/DDBJ databases">
        <title>YIM PH21274 draft genome.</title>
        <authorList>
            <person name="Miao C."/>
        </authorList>
    </citation>
    <scope>NUCLEOTIDE SEQUENCE [LARGE SCALE GENOMIC DNA]</scope>
    <source>
        <strain evidence="1 2">YIM PH 21724</strain>
    </source>
</reference>
<keyword evidence="2" id="KW-1185">Reference proteome</keyword>
<dbReference type="EMBL" id="QZFU01000056">
    <property type="protein sequence ID" value="RJO67946.1"/>
    <property type="molecule type" value="Genomic_DNA"/>
</dbReference>
<accession>A0A3A4K739</accession>
<gene>
    <name evidence="1" type="ORF">D5S18_34155</name>
</gene>
<dbReference type="AlphaFoldDB" id="A0A3A4K739"/>
<organism evidence="1 2">
    <name type="scientific">Nocardia panacis</name>
    <dbReference type="NCBI Taxonomy" id="2340916"/>
    <lineage>
        <taxon>Bacteria</taxon>
        <taxon>Bacillati</taxon>
        <taxon>Actinomycetota</taxon>
        <taxon>Actinomycetes</taxon>
        <taxon>Mycobacteriales</taxon>
        <taxon>Nocardiaceae</taxon>
        <taxon>Nocardia</taxon>
    </lineage>
</organism>
<dbReference type="Proteomes" id="UP000266677">
    <property type="component" value="Unassembled WGS sequence"/>
</dbReference>
<sequence>MDPISMSVLLGLIVKAAAGEAGKNAWKGLAQLARRAFGENEQAERALQRAQDDPDGAVDLAGQLIGSAATDPDLADLIRTWIGRTQHAATDEAVINTISGQAQIHGHAVQARDIGSVQLGGRDNPAG</sequence>
<comment type="caution">
    <text evidence="1">The sequence shown here is derived from an EMBL/GenBank/DDBJ whole genome shotgun (WGS) entry which is preliminary data.</text>
</comment>
<protein>
    <submittedName>
        <fullName evidence="1">Uncharacterized protein</fullName>
    </submittedName>
</protein>
<evidence type="ECO:0000313" key="1">
    <source>
        <dbReference type="EMBL" id="RJO67946.1"/>
    </source>
</evidence>
<name>A0A3A4K739_9NOCA</name>
<proteinExistence type="predicted"/>
<evidence type="ECO:0000313" key="2">
    <source>
        <dbReference type="Proteomes" id="UP000266677"/>
    </source>
</evidence>